<comment type="caution">
    <text evidence="1">The sequence shown here is derived from an EMBL/GenBank/DDBJ whole genome shotgun (WGS) entry which is preliminary data.</text>
</comment>
<organism evidence="1 2">
    <name type="scientific">Nostoc minutum NIES-26</name>
    <dbReference type="NCBI Taxonomy" id="1844469"/>
    <lineage>
        <taxon>Bacteria</taxon>
        <taxon>Bacillati</taxon>
        <taxon>Cyanobacteriota</taxon>
        <taxon>Cyanophyceae</taxon>
        <taxon>Nostocales</taxon>
        <taxon>Nostocaceae</taxon>
        <taxon>Nostoc</taxon>
    </lineage>
</organism>
<keyword evidence="2" id="KW-1185">Reference proteome</keyword>
<proteinExistence type="predicted"/>
<protein>
    <submittedName>
        <fullName evidence="1">Toxin-antitoxin system, antitoxin component, Xre family protein</fullName>
    </submittedName>
</protein>
<sequence length="69" mass="8043">MQTDDSWKQRLVEKISRMPFAQILLVENFIDSLYQLNSDRMLTLAAAKLSEQALQKIWDNPDDAECDQL</sequence>
<dbReference type="EMBL" id="LXQD01000306">
    <property type="protein sequence ID" value="RCJ27094.1"/>
    <property type="molecule type" value="Genomic_DNA"/>
</dbReference>
<name>A0A367QUS4_9NOSO</name>
<evidence type="ECO:0000313" key="1">
    <source>
        <dbReference type="EMBL" id="RCJ27094.1"/>
    </source>
</evidence>
<evidence type="ECO:0000313" key="2">
    <source>
        <dbReference type="Proteomes" id="UP000252107"/>
    </source>
</evidence>
<dbReference type="Proteomes" id="UP000252107">
    <property type="component" value="Unassembled WGS sequence"/>
</dbReference>
<reference evidence="1" key="1">
    <citation type="submission" date="2016-04" db="EMBL/GenBank/DDBJ databases">
        <authorList>
            <person name="Tabuchi Yagui T.R."/>
        </authorList>
    </citation>
    <scope>NUCLEOTIDE SEQUENCE [LARGE SCALE GENOMIC DNA]</scope>
    <source>
        <strain evidence="1">NIES-26</strain>
    </source>
</reference>
<accession>A0A367QUS4</accession>
<dbReference type="AlphaFoldDB" id="A0A367QUS4"/>
<gene>
    <name evidence="1" type="ORF">A6770_02735</name>
</gene>